<protein>
    <submittedName>
        <fullName evidence="2">Uncharacterized protein</fullName>
    </submittedName>
</protein>
<reference evidence="2" key="1">
    <citation type="submission" date="2022-08" db="EMBL/GenBank/DDBJ databases">
        <authorList>
            <consortium name="DOE Joint Genome Institute"/>
            <person name="Min B."/>
            <person name="Riley R."/>
            <person name="Sierra-Patev S."/>
            <person name="Naranjo-Ortiz M."/>
            <person name="Looney B."/>
            <person name="Konkel Z."/>
            <person name="Slot J.C."/>
            <person name="Sakamoto Y."/>
            <person name="Steenwyk J.L."/>
            <person name="Rokas A."/>
            <person name="Carro J."/>
            <person name="Camarero S."/>
            <person name="Ferreira P."/>
            <person name="Molpeceres G."/>
            <person name="Ruiz-Duenas F.J."/>
            <person name="Serrano A."/>
            <person name="Henrissat B."/>
            <person name="Drula E."/>
            <person name="Hughes K.W."/>
            <person name="Mata J.L."/>
            <person name="Ishikawa N.K."/>
            <person name="Vargas-Isla R."/>
            <person name="Ushijima S."/>
            <person name="Smith C.A."/>
            <person name="Ahrendt S."/>
            <person name="Andreopoulos W."/>
            <person name="He G."/>
            <person name="Labutti K."/>
            <person name="Lipzen A."/>
            <person name="Ng V."/>
            <person name="Sandor L."/>
            <person name="Barry K."/>
            <person name="Martinez A.T."/>
            <person name="Xiao Y."/>
            <person name="Gibbons J.G."/>
            <person name="Terashima K."/>
            <person name="Hibbett D.S."/>
            <person name="Grigoriev I.V."/>
        </authorList>
    </citation>
    <scope>NUCLEOTIDE SEQUENCE</scope>
    <source>
        <strain evidence="2">Sp2 HRB7682 ss15</strain>
    </source>
</reference>
<dbReference type="AlphaFoldDB" id="A0A9W9DY86"/>
<keyword evidence="1" id="KW-0472">Membrane</keyword>
<comment type="caution">
    <text evidence="2">The sequence shown here is derived from an EMBL/GenBank/DDBJ whole genome shotgun (WGS) entry which is preliminary data.</text>
</comment>
<evidence type="ECO:0000313" key="2">
    <source>
        <dbReference type="EMBL" id="KAJ4489475.1"/>
    </source>
</evidence>
<proteinExistence type="predicted"/>
<organism evidence="2 3">
    <name type="scientific">Lentinula lateritia</name>
    <dbReference type="NCBI Taxonomy" id="40482"/>
    <lineage>
        <taxon>Eukaryota</taxon>
        <taxon>Fungi</taxon>
        <taxon>Dikarya</taxon>
        <taxon>Basidiomycota</taxon>
        <taxon>Agaricomycotina</taxon>
        <taxon>Agaricomycetes</taxon>
        <taxon>Agaricomycetidae</taxon>
        <taxon>Agaricales</taxon>
        <taxon>Marasmiineae</taxon>
        <taxon>Omphalotaceae</taxon>
        <taxon>Lentinula</taxon>
    </lineage>
</organism>
<name>A0A9W9DY86_9AGAR</name>
<dbReference type="Proteomes" id="UP001150238">
    <property type="component" value="Unassembled WGS sequence"/>
</dbReference>
<reference evidence="2" key="2">
    <citation type="journal article" date="2023" name="Proc. Natl. Acad. Sci. U.S.A.">
        <title>A global phylogenomic analysis of the shiitake genus Lentinula.</title>
        <authorList>
            <person name="Sierra-Patev S."/>
            <person name="Min B."/>
            <person name="Naranjo-Ortiz M."/>
            <person name="Looney B."/>
            <person name="Konkel Z."/>
            <person name="Slot J.C."/>
            <person name="Sakamoto Y."/>
            <person name="Steenwyk J.L."/>
            <person name="Rokas A."/>
            <person name="Carro J."/>
            <person name="Camarero S."/>
            <person name="Ferreira P."/>
            <person name="Molpeceres G."/>
            <person name="Ruiz-Duenas F.J."/>
            <person name="Serrano A."/>
            <person name="Henrissat B."/>
            <person name="Drula E."/>
            <person name="Hughes K.W."/>
            <person name="Mata J.L."/>
            <person name="Ishikawa N.K."/>
            <person name="Vargas-Isla R."/>
            <person name="Ushijima S."/>
            <person name="Smith C.A."/>
            <person name="Donoghue J."/>
            <person name="Ahrendt S."/>
            <person name="Andreopoulos W."/>
            <person name="He G."/>
            <person name="LaButti K."/>
            <person name="Lipzen A."/>
            <person name="Ng V."/>
            <person name="Riley R."/>
            <person name="Sandor L."/>
            <person name="Barry K."/>
            <person name="Martinez A.T."/>
            <person name="Xiao Y."/>
            <person name="Gibbons J.G."/>
            <person name="Terashima K."/>
            <person name="Grigoriev I.V."/>
            <person name="Hibbett D."/>
        </authorList>
    </citation>
    <scope>NUCLEOTIDE SEQUENCE</scope>
    <source>
        <strain evidence="2">Sp2 HRB7682 ss15</strain>
    </source>
</reference>
<sequence>MVSSGIFPKTHVMFYLFLFFFGQYRWNCFLSRYRCMHARAVDNMSRIWAPRLYSTHLVLTNTAGRKNRTCAVLQTNFELIGSGWCTKDIKIPILSLSLQ</sequence>
<evidence type="ECO:0000313" key="3">
    <source>
        <dbReference type="Proteomes" id="UP001150238"/>
    </source>
</evidence>
<dbReference type="EMBL" id="JANVFS010000007">
    <property type="protein sequence ID" value="KAJ4489475.1"/>
    <property type="molecule type" value="Genomic_DNA"/>
</dbReference>
<keyword evidence="1" id="KW-0812">Transmembrane</keyword>
<keyword evidence="1" id="KW-1133">Transmembrane helix</keyword>
<accession>A0A9W9DY86</accession>
<gene>
    <name evidence="2" type="ORF">C8J55DRAFT_505193</name>
</gene>
<feature type="transmembrane region" description="Helical" evidence="1">
    <location>
        <begin position="12"/>
        <end position="30"/>
    </location>
</feature>
<evidence type="ECO:0000256" key="1">
    <source>
        <dbReference type="SAM" id="Phobius"/>
    </source>
</evidence>